<sequence>MATTKRNNASKKTKTKKASWIRRAVVIVCAIIAGVLVFIAYRVFGPNTSAFADKKYFYIRTGSTYANVLEGLEEQNIVSSRNSFDFVARRLGYPSRVKAGRYQIKWGMSNFEIVKLLRSGKQAPVQLVITKLRTKDDFVRKISNNLEADSTALRLLLHDQVYLRQFGLDSNTVMCAVVPNTYEYYWNTSAETAFEKLEKEREEFWNAERKAKARNLGLSMNEVTILAAIVEEETNKNDEKPLISSVYLNRYKKGMRLQADPTVKFALQDFGLKRIREGHTQFDSPYNTYRYGGLPPGPICTPSVKTLDAVLNTPETDYIYFCARSDFSGYHAFAATYQEHLENAHKYQAALNKAGY</sequence>
<proteinExistence type="inferred from homology"/>
<dbReference type="GO" id="GO:0005886">
    <property type="term" value="C:plasma membrane"/>
    <property type="evidence" value="ECO:0007669"/>
    <property type="project" value="UniProtKB-SubCell"/>
</dbReference>
<keyword evidence="1 7" id="KW-1003">Cell membrane</keyword>
<dbReference type="GO" id="GO:0008932">
    <property type="term" value="F:lytic endotransglycosylase activity"/>
    <property type="evidence" value="ECO:0007669"/>
    <property type="project" value="UniProtKB-UniRule"/>
</dbReference>
<name>A0A1H7UK31_9BACT</name>
<dbReference type="STRING" id="573321.SAMN04488505_10324"/>
<keyword evidence="9" id="KW-1185">Reference proteome</keyword>
<gene>
    <name evidence="7" type="primary">mltG</name>
    <name evidence="8" type="ORF">SAMN04488505_10324</name>
</gene>
<accession>A0A1H7UK31</accession>
<evidence type="ECO:0000256" key="6">
    <source>
        <dbReference type="ARBA" id="ARBA00023316"/>
    </source>
</evidence>
<evidence type="ECO:0000256" key="1">
    <source>
        <dbReference type="ARBA" id="ARBA00022475"/>
    </source>
</evidence>
<evidence type="ECO:0000256" key="7">
    <source>
        <dbReference type="HAMAP-Rule" id="MF_02065"/>
    </source>
</evidence>
<dbReference type="GO" id="GO:0071555">
    <property type="term" value="P:cell wall organization"/>
    <property type="evidence" value="ECO:0007669"/>
    <property type="project" value="UniProtKB-KW"/>
</dbReference>
<comment type="function">
    <text evidence="7">Functions as a peptidoglycan terminase that cleaves nascent peptidoglycan strands endolytically to terminate their elongation.</text>
</comment>
<dbReference type="PANTHER" id="PTHR30518">
    <property type="entry name" value="ENDOLYTIC MUREIN TRANSGLYCOSYLASE"/>
    <property type="match status" value="1"/>
</dbReference>
<comment type="subcellular location">
    <subcellularLocation>
        <location evidence="7">Cell membrane</location>
        <topology evidence="7">Single-pass membrane protein</topology>
    </subcellularLocation>
</comment>
<dbReference type="EC" id="4.2.2.29" evidence="7"/>
<evidence type="ECO:0000256" key="2">
    <source>
        <dbReference type="ARBA" id="ARBA00022692"/>
    </source>
</evidence>
<feature type="site" description="Important for catalytic activity" evidence="7">
    <location>
        <position position="233"/>
    </location>
</feature>
<dbReference type="Proteomes" id="UP000198984">
    <property type="component" value="Unassembled WGS sequence"/>
</dbReference>
<dbReference type="RefSeq" id="WP_089912068.1">
    <property type="nucleotide sequence ID" value="NZ_FOBB01000003.1"/>
</dbReference>
<dbReference type="InterPro" id="IPR003770">
    <property type="entry name" value="MLTG-like"/>
</dbReference>
<keyword evidence="2 7" id="KW-0812">Transmembrane</keyword>
<dbReference type="PANTHER" id="PTHR30518:SF2">
    <property type="entry name" value="ENDOLYTIC MUREIN TRANSGLYCOSYLASE"/>
    <property type="match status" value="1"/>
</dbReference>
<reference evidence="8 9" key="1">
    <citation type="submission" date="2016-10" db="EMBL/GenBank/DDBJ databases">
        <authorList>
            <person name="de Groot N.N."/>
        </authorList>
    </citation>
    <scope>NUCLEOTIDE SEQUENCE [LARGE SCALE GENOMIC DNA]</scope>
    <source>
        <strain evidence="8 9">DSM 21039</strain>
    </source>
</reference>
<dbReference type="AlphaFoldDB" id="A0A1H7UK31"/>
<evidence type="ECO:0000313" key="9">
    <source>
        <dbReference type="Proteomes" id="UP000198984"/>
    </source>
</evidence>
<evidence type="ECO:0000313" key="8">
    <source>
        <dbReference type="EMBL" id="SEL97085.1"/>
    </source>
</evidence>
<comment type="similarity">
    <text evidence="7">Belongs to the transglycosylase MltG family.</text>
</comment>
<dbReference type="NCBIfam" id="TIGR00247">
    <property type="entry name" value="endolytic transglycosylase MltG"/>
    <property type="match status" value="1"/>
</dbReference>
<keyword evidence="3 7" id="KW-1133">Transmembrane helix</keyword>
<protein>
    <recommendedName>
        <fullName evidence="7">Endolytic murein transglycosylase</fullName>
        <ecNumber evidence="7">4.2.2.29</ecNumber>
    </recommendedName>
    <alternativeName>
        <fullName evidence="7">Peptidoglycan lytic transglycosylase</fullName>
    </alternativeName>
    <alternativeName>
        <fullName evidence="7">Peptidoglycan polymerization terminase</fullName>
    </alternativeName>
</protein>
<dbReference type="OrthoDB" id="9814591at2"/>
<dbReference type="HAMAP" id="MF_02065">
    <property type="entry name" value="MltG"/>
    <property type="match status" value="1"/>
</dbReference>
<dbReference type="EMBL" id="FOBB01000003">
    <property type="protein sequence ID" value="SEL97085.1"/>
    <property type="molecule type" value="Genomic_DNA"/>
</dbReference>
<dbReference type="CDD" id="cd08010">
    <property type="entry name" value="MltG_like"/>
    <property type="match status" value="1"/>
</dbReference>
<dbReference type="Gene3D" id="3.30.1490.480">
    <property type="entry name" value="Endolytic murein transglycosylase"/>
    <property type="match status" value="1"/>
</dbReference>
<dbReference type="Gene3D" id="3.30.160.60">
    <property type="entry name" value="Classic Zinc Finger"/>
    <property type="match status" value="1"/>
</dbReference>
<evidence type="ECO:0000256" key="3">
    <source>
        <dbReference type="ARBA" id="ARBA00022989"/>
    </source>
</evidence>
<dbReference type="GO" id="GO:0009252">
    <property type="term" value="P:peptidoglycan biosynthetic process"/>
    <property type="evidence" value="ECO:0007669"/>
    <property type="project" value="UniProtKB-UniRule"/>
</dbReference>
<comment type="catalytic activity">
    <reaction evidence="7">
        <text>a peptidoglycan chain = a peptidoglycan chain with N-acetyl-1,6-anhydromuramyl-[peptide] at the reducing end + a peptidoglycan chain with N-acetylglucosamine at the non-reducing end.</text>
        <dbReference type="EC" id="4.2.2.29"/>
    </reaction>
</comment>
<evidence type="ECO:0000256" key="4">
    <source>
        <dbReference type="ARBA" id="ARBA00023136"/>
    </source>
</evidence>
<dbReference type="Pfam" id="PF02618">
    <property type="entry name" value="YceG"/>
    <property type="match status" value="1"/>
</dbReference>
<evidence type="ECO:0000256" key="5">
    <source>
        <dbReference type="ARBA" id="ARBA00023239"/>
    </source>
</evidence>
<feature type="transmembrane region" description="Helical" evidence="7">
    <location>
        <begin position="20"/>
        <end position="41"/>
    </location>
</feature>
<organism evidence="8 9">
    <name type="scientific">Chitinophaga rupis</name>
    <dbReference type="NCBI Taxonomy" id="573321"/>
    <lineage>
        <taxon>Bacteria</taxon>
        <taxon>Pseudomonadati</taxon>
        <taxon>Bacteroidota</taxon>
        <taxon>Chitinophagia</taxon>
        <taxon>Chitinophagales</taxon>
        <taxon>Chitinophagaceae</taxon>
        <taxon>Chitinophaga</taxon>
    </lineage>
</organism>
<keyword evidence="6 7" id="KW-0961">Cell wall biogenesis/degradation</keyword>
<keyword evidence="4 7" id="KW-0472">Membrane</keyword>
<keyword evidence="5 7" id="KW-0456">Lyase</keyword>